<organism evidence="1 2">
    <name type="scientific">Tropilaelaps mercedesae</name>
    <dbReference type="NCBI Taxonomy" id="418985"/>
    <lineage>
        <taxon>Eukaryota</taxon>
        <taxon>Metazoa</taxon>
        <taxon>Ecdysozoa</taxon>
        <taxon>Arthropoda</taxon>
        <taxon>Chelicerata</taxon>
        <taxon>Arachnida</taxon>
        <taxon>Acari</taxon>
        <taxon>Parasitiformes</taxon>
        <taxon>Mesostigmata</taxon>
        <taxon>Gamasina</taxon>
        <taxon>Dermanyssoidea</taxon>
        <taxon>Laelapidae</taxon>
        <taxon>Tropilaelaps</taxon>
    </lineage>
</organism>
<gene>
    <name evidence="1" type="ORF">BIW11_04950</name>
</gene>
<evidence type="ECO:0000313" key="1">
    <source>
        <dbReference type="EMBL" id="OQR66661.1"/>
    </source>
</evidence>
<dbReference type="InParanoid" id="A0A1V9WZN9"/>
<accession>A0A1V9WZN9</accession>
<dbReference type="EMBL" id="MNPL01031516">
    <property type="protein sequence ID" value="OQR66661.1"/>
    <property type="molecule type" value="Genomic_DNA"/>
</dbReference>
<evidence type="ECO:0000313" key="2">
    <source>
        <dbReference type="Proteomes" id="UP000192247"/>
    </source>
</evidence>
<reference evidence="1 2" key="1">
    <citation type="journal article" date="2017" name="Gigascience">
        <title>Draft genome of the honey bee ectoparasitic mite, Tropilaelaps mercedesae, is shaped by the parasitic life history.</title>
        <authorList>
            <person name="Dong X."/>
            <person name="Armstrong S.D."/>
            <person name="Xia D."/>
            <person name="Makepeace B.L."/>
            <person name="Darby A.C."/>
            <person name="Kadowaki T."/>
        </authorList>
    </citation>
    <scope>NUCLEOTIDE SEQUENCE [LARGE SCALE GENOMIC DNA]</scope>
    <source>
        <strain evidence="1">Wuxi-XJTLU</strain>
    </source>
</reference>
<dbReference type="AlphaFoldDB" id="A0A1V9WZN9"/>
<keyword evidence="2" id="KW-1185">Reference proteome</keyword>
<proteinExistence type="predicted"/>
<sequence length="128" mass="14327">MVVVAAKKLNTTINSDGSTGVASTRISSISINTRSSRGKREGGGKRECSKPLFLSTRYAARLQQQTRRSRRVAQREGVMTKDIESREIVDIVRPAGQFRKPRDGRQKFLVSVARDFAKEDIVETNETE</sequence>
<comment type="caution">
    <text evidence="1">The sequence shown here is derived from an EMBL/GenBank/DDBJ whole genome shotgun (WGS) entry which is preliminary data.</text>
</comment>
<protein>
    <submittedName>
        <fullName evidence="1">Uncharacterized protein</fullName>
    </submittedName>
</protein>
<name>A0A1V9WZN9_9ACAR</name>
<dbReference type="Proteomes" id="UP000192247">
    <property type="component" value="Unassembled WGS sequence"/>
</dbReference>